<feature type="non-terminal residue" evidence="1">
    <location>
        <position position="1"/>
    </location>
</feature>
<comment type="caution">
    <text evidence="1">The sequence shown here is derived from an EMBL/GenBank/DDBJ whole genome shotgun (WGS) entry which is preliminary data.</text>
</comment>
<proteinExistence type="predicted"/>
<dbReference type="InParanoid" id="A0A2P5FA18"/>
<sequence>TVKNELSGLLLSTKHATQLFCPPTKWVLEKKKKGPNVLKDILNFHLRSSKLSSKWLNMNAKEISKAYPVMAGNKKVICSSSPVPEWISCRNQVQVVFQILYNVLTLVRIRYV</sequence>
<dbReference type="OrthoDB" id="10291734at2759"/>
<name>A0A2P5FA18_TREOI</name>
<keyword evidence="2" id="KW-1185">Reference proteome</keyword>
<dbReference type="EMBL" id="JXTC01000050">
    <property type="protein sequence ID" value="PON94642.1"/>
    <property type="molecule type" value="Genomic_DNA"/>
</dbReference>
<evidence type="ECO:0000313" key="1">
    <source>
        <dbReference type="EMBL" id="PON94642.1"/>
    </source>
</evidence>
<gene>
    <name evidence="1" type="ORF">TorRG33x02_096770</name>
</gene>
<organism evidence="1 2">
    <name type="scientific">Trema orientale</name>
    <name type="common">Charcoal tree</name>
    <name type="synonym">Celtis orientalis</name>
    <dbReference type="NCBI Taxonomy" id="63057"/>
    <lineage>
        <taxon>Eukaryota</taxon>
        <taxon>Viridiplantae</taxon>
        <taxon>Streptophyta</taxon>
        <taxon>Embryophyta</taxon>
        <taxon>Tracheophyta</taxon>
        <taxon>Spermatophyta</taxon>
        <taxon>Magnoliopsida</taxon>
        <taxon>eudicotyledons</taxon>
        <taxon>Gunneridae</taxon>
        <taxon>Pentapetalae</taxon>
        <taxon>rosids</taxon>
        <taxon>fabids</taxon>
        <taxon>Rosales</taxon>
        <taxon>Cannabaceae</taxon>
        <taxon>Trema</taxon>
    </lineage>
</organism>
<dbReference type="AlphaFoldDB" id="A0A2P5FA18"/>
<accession>A0A2P5FA18</accession>
<reference evidence="2" key="1">
    <citation type="submission" date="2016-06" db="EMBL/GenBank/DDBJ databases">
        <title>Parallel loss of symbiosis genes in relatives of nitrogen-fixing non-legume Parasponia.</title>
        <authorList>
            <person name="Van Velzen R."/>
            <person name="Holmer R."/>
            <person name="Bu F."/>
            <person name="Rutten L."/>
            <person name="Van Zeijl A."/>
            <person name="Liu W."/>
            <person name="Santuari L."/>
            <person name="Cao Q."/>
            <person name="Sharma T."/>
            <person name="Shen D."/>
            <person name="Roswanjaya Y."/>
            <person name="Wardhani T."/>
            <person name="Kalhor M.S."/>
            <person name="Jansen J."/>
            <person name="Van den Hoogen J."/>
            <person name="Gungor B."/>
            <person name="Hartog M."/>
            <person name="Hontelez J."/>
            <person name="Verver J."/>
            <person name="Yang W.-C."/>
            <person name="Schijlen E."/>
            <person name="Repin R."/>
            <person name="Schilthuizen M."/>
            <person name="Schranz E."/>
            <person name="Heidstra R."/>
            <person name="Miyata K."/>
            <person name="Fedorova E."/>
            <person name="Kohlen W."/>
            <person name="Bisseling T."/>
            <person name="Smit S."/>
            <person name="Geurts R."/>
        </authorList>
    </citation>
    <scope>NUCLEOTIDE SEQUENCE [LARGE SCALE GENOMIC DNA]</scope>
    <source>
        <strain evidence="2">cv. RG33-2</strain>
    </source>
</reference>
<dbReference type="Proteomes" id="UP000237000">
    <property type="component" value="Unassembled WGS sequence"/>
</dbReference>
<evidence type="ECO:0000313" key="2">
    <source>
        <dbReference type="Proteomes" id="UP000237000"/>
    </source>
</evidence>
<protein>
    <submittedName>
        <fullName evidence="1">Uncharacterized protein</fullName>
    </submittedName>
</protein>